<keyword evidence="3 6" id="KW-0489">Methyltransferase</keyword>
<reference evidence="8 9" key="1">
    <citation type="journal article" date="2019" name="Int. J. Syst. Evol. Microbiol.">
        <title>The Global Catalogue of Microorganisms (GCM) 10K type strain sequencing project: providing services to taxonomists for standard genome sequencing and annotation.</title>
        <authorList>
            <consortium name="The Broad Institute Genomics Platform"/>
            <consortium name="The Broad Institute Genome Sequencing Center for Infectious Disease"/>
            <person name="Wu L."/>
            <person name="Ma J."/>
        </authorList>
    </citation>
    <scope>NUCLEOTIDE SEQUENCE [LARGE SCALE GENOMIC DNA]</scope>
    <source>
        <strain evidence="8 9">JCM 14718</strain>
    </source>
</reference>
<evidence type="ECO:0000256" key="3">
    <source>
        <dbReference type="ARBA" id="ARBA00022603"/>
    </source>
</evidence>
<organism evidence="8 9">
    <name type="scientific">Fodinicola feengrottensis</name>
    <dbReference type="NCBI Taxonomy" id="435914"/>
    <lineage>
        <taxon>Bacteria</taxon>
        <taxon>Bacillati</taxon>
        <taxon>Actinomycetota</taxon>
        <taxon>Actinomycetes</taxon>
        <taxon>Mycobacteriales</taxon>
        <taxon>Fodinicola</taxon>
    </lineage>
</organism>
<evidence type="ECO:0000313" key="9">
    <source>
        <dbReference type="Proteomes" id="UP001500618"/>
    </source>
</evidence>
<comment type="function">
    <text evidence="1 6">Exhibits S-adenosyl-L-methionine-dependent methyltransferase activity.</text>
</comment>
<keyword evidence="9" id="KW-1185">Reference proteome</keyword>
<feature type="region of interest" description="Disordered" evidence="7">
    <location>
        <begin position="1"/>
        <end position="22"/>
    </location>
</feature>
<dbReference type="Pfam" id="PF04072">
    <property type="entry name" value="LCM"/>
    <property type="match status" value="1"/>
</dbReference>
<name>A0ABN2HZ88_9ACTN</name>
<evidence type="ECO:0000256" key="2">
    <source>
        <dbReference type="ARBA" id="ARBA00008138"/>
    </source>
</evidence>
<keyword evidence="4" id="KW-0808">Transferase</keyword>
<protein>
    <recommendedName>
        <fullName evidence="6">S-adenosyl-L-methionine-dependent methyltransferase</fullName>
        <ecNumber evidence="6">2.1.1.-</ecNumber>
    </recommendedName>
</protein>
<evidence type="ECO:0000313" key="8">
    <source>
        <dbReference type="EMBL" id="GAA1695983.1"/>
    </source>
</evidence>
<comment type="caution">
    <text evidence="8">The sequence shown here is derived from an EMBL/GenBank/DDBJ whole genome shotgun (WGS) entry which is preliminary data.</text>
</comment>
<dbReference type="InterPro" id="IPR029063">
    <property type="entry name" value="SAM-dependent_MTases_sf"/>
</dbReference>
<dbReference type="Gene3D" id="3.40.50.150">
    <property type="entry name" value="Vaccinia Virus protein VP39"/>
    <property type="match status" value="1"/>
</dbReference>
<accession>A0ABN2HZ88</accession>
<dbReference type="EC" id="2.1.1.-" evidence="6"/>
<gene>
    <name evidence="8" type="ORF">GCM10009765_51530</name>
</gene>
<dbReference type="GO" id="GO:0032259">
    <property type="term" value="P:methylation"/>
    <property type="evidence" value="ECO:0007669"/>
    <property type="project" value="UniProtKB-KW"/>
</dbReference>
<sequence length="305" mass="33734">MAVPREAGKDEQGPAMPNPAARTAVGPMTIVAAAQWGPQEHRIHEDKLAYGFLPAATRAIVSLTRWEPARRALFNATESRAKGLWAEMLCRKRYVDDKLRAAVTAGVDNVVILGAGLDTLAYRRPVPAGTAVFEVDQPDTISYKKKAVTRALGKMPATVTLVPIDFQKENLREVLTAHGYRSGGRTFFVWEAVTQYLTEDAVRSCFTFLSQASAGSELVFTYVRKDFLDGITLYGAEGAYLDFVMKNRLWQFGMNPDQVEGFLADYSWMVKEQLGGKEFTARYVAPSGSRLPVTDIEQSCYAVKS</sequence>
<evidence type="ECO:0000256" key="6">
    <source>
        <dbReference type="RuleBase" id="RU362030"/>
    </source>
</evidence>
<dbReference type="InterPro" id="IPR007213">
    <property type="entry name" value="Ppm1/Ppm2/Tcmp"/>
</dbReference>
<dbReference type="GO" id="GO:0008168">
    <property type="term" value="F:methyltransferase activity"/>
    <property type="evidence" value="ECO:0007669"/>
    <property type="project" value="UniProtKB-KW"/>
</dbReference>
<dbReference type="PANTHER" id="PTHR43619:SF2">
    <property type="entry name" value="S-ADENOSYL-L-METHIONINE-DEPENDENT METHYLTRANSFERASES SUPERFAMILY PROTEIN"/>
    <property type="match status" value="1"/>
</dbReference>
<dbReference type="RefSeq" id="WP_344313048.1">
    <property type="nucleotide sequence ID" value="NZ_BAAANY010000020.1"/>
</dbReference>
<evidence type="ECO:0000256" key="1">
    <source>
        <dbReference type="ARBA" id="ARBA00003907"/>
    </source>
</evidence>
<feature type="compositionally biased region" description="Basic and acidic residues" evidence="7">
    <location>
        <begin position="1"/>
        <end position="12"/>
    </location>
</feature>
<proteinExistence type="inferred from homology"/>
<comment type="similarity">
    <text evidence="2 6">Belongs to the UPF0677 family.</text>
</comment>
<dbReference type="NCBIfam" id="TIGR00027">
    <property type="entry name" value="mthyl_TIGR00027"/>
    <property type="match status" value="1"/>
</dbReference>
<keyword evidence="5 6" id="KW-0949">S-adenosyl-L-methionine</keyword>
<dbReference type="EMBL" id="BAAANY010000020">
    <property type="protein sequence ID" value="GAA1695983.1"/>
    <property type="molecule type" value="Genomic_DNA"/>
</dbReference>
<evidence type="ECO:0000256" key="7">
    <source>
        <dbReference type="SAM" id="MobiDB-lite"/>
    </source>
</evidence>
<evidence type="ECO:0000256" key="5">
    <source>
        <dbReference type="ARBA" id="ARBA00022691"/>
    </source>
</evidence>
<dbReference type="Proteomes" id="UP001500618">
    <property type="component" value="Unassembled WGS sequence"/>
</dbReference>
<evidence type="ECO:0000256" key="4">
    <source>
        <dbReference type="ARBA" id="ARBA00022679"/>
    </source>
</evidence>
<dbReference type="SUPFAM" id="SSF53335">
    <property type="entry name" value="S-adenosyl-L-methionine-dependent methyltransferases"/>
    <property type="match status" value="1"/>
</dbReference>
<dbReference type="PANTHER" id="PTHR43619">
    <property type="entry name" value="S-ADENOSYL-L-METHIONINE-DEPENDENT METHYLTRANSFERASE YKTD-RELATED"/>
    <property type="match status" value="1"/>
</dbReference>
<dbReference type="InterPro" id="IPR011610">
    <property type="entry name" value="SAM_mthyl_Trfase_ML2640-like"/>
</dbReference>